<feature type="region of interest" description="Disordered" evidence="1">
    <location>
        <begin position="3579"/>
        <end position="3598"/>
    </location>
</feature>
<feature type="region of interest" description="Disordered" evidence="1">
    <location>
        <begin position="471"/>
        <end position="490"/>
    </location>
</feature>
<dbReference type="EMBL" id="CP030944">
    <property type="protein sequence ID" value="QKE25016.1"/>
    <property type="molecule type" value="Genomic_DNA"/>
</dbReference>
<evidence type="ECO:0000256" key="1">
    <source>
        <dbReference type="SAM" id="MobiDB-lite"/>
    </source>
</evidence>
<feature type="region of interest" description="Disordered" evidence="1">
    <location>
        <begin position="2247"/>
        <end position="2266"/>
    </location>
</feature>
<evidence type="ECO:0000259" key="2">
    <source>
        <dbReference type="PROSITE" id="PS50234"/>
    </source>
</evidence>
<dbReference type="KEGG" id="aaqi:AAQM_0243"/>
<accession>A0AAE7E112</accession>
<protein>
    <submittedName>
        <fullName evidence="3">von Willebrand factor type A (VWA) domain-containing protein</fullName>
    </submittedName>
</protein>
<dbReference type="Gene3D" id="3.40.50.410">
    <property type="entry name" value="von Willebrand factor, type A domain"/>
    <property type="match status" value="2"/>
</dbReference>
<feature type="region of interest" description="Disordered" evidence="1">
    <location>
        <begin position="1211"/>
        <end position="1230"/>
    </location>
</feature>
<dbReference type="InterPro" id="IPR002035">
    <property type="entry name" value="VWF_A"/>
</dbReference>
<dbReference type="PROSITE" id="PS50234">
    <property type="entry name" value="VWFA"/>
    <property type="match status" value="2"/>
</dbReference>
<feature type="region of interest" description="Disordered" evidence="1">
    <location>
        <begin position="2691"/>
        <end position="2710"/>
    </location>
</feature>
<feature type="region of interest" description="Disordered" evidence="1">
    <location>
        <begin position="1655"/>
        <end position="1674"/>
    </location>
</feature>
<reference evidence="3 4" key="1">
    <citation type="submission" date="2018-07" db="EMBL/GenBank/DDBJ databases">
        <title>Identification of phenol metabolism pathways in Arcobacter.</title>
        <authorList>
            <person name="Miller W.G."/>
            <person name="Yee E."/>
            <person name="Bono J.L."/>
        </authorList>
    </citation>
    <scope>NUCLEOTIDE SEQUENCE [LARGE SCALE GENOMIC DNA]</scope>
    <source>
        <strain evidence="3 4">W63</strain>
    </source>
</reference>
<dbReference type="CDD" id="cd00198">
    <property type="entry name" value="vWFA"/>
    <property type="match status" value="2"/>
</dbReference>
<feature type="region of interest" description="Disordered" evidence="1">
    <location>
        <begin position="3727"/>
        <end position="3746"/>
    </location>
</feature>
<evidence type="ECO:0000313" key="4">
    <source>
        <dbReference type="Proteomes" id="UP000502065"/>
    </source>
</evidence>
<sequence length="5539" mass="584601">MKLTIKSDNQVKIIDLNKDLELSAVKGEQYVFSNGFTSYTLNFKDDQQTVSLQFNVDGKVIKIDLKGIVPFLQENSSEIENPTAIIINKTINEGSIDNVIQNDAFNGSEIIDKLEALITNPVDLGKDLTLISDFQTLIEALDAAAAGGEQGTSNTNASSFNSIFSPLEDSLNDIGETDIWENLSESISSVPVDTGTPIGIVSEITPIINVNIKLFPVKVDVIEGENAIYKLTLTDDEGNPIIAIEDIEVTFRYTYITASGDDIIEVKSVIIPAGSSEITFEVETINDNIYEITEEFTIEIETVSNQEQFDSVVIDNTPILTVINDEDDNNPDTPDVPTDGDKPVVSIVATDAVATEGPTDTATFTISQTNTSNFDTKVKVTLNLTEITKEDISKVEYTDANGNTVTLTSSQIDALVAGTFEVVIPKGSTGTPSFTFTATDDDIYEISEGFGLSISNAENATLGTSSATAVINDEDDNNPDTPDVPTDGDKPVVSIVATDAVATEGPTDTATFTISQTNTSNFDTKVKVTLNLTEITKEDISKVEYTDANGNTVTLTSSQIDALVAGTFEVVIPKGSTGTPSFTFTATDDDIYEISEGFGLSISNAENATLGTSSATAVINDEDDNNPDTPDVPTDGDKPVVSIVATDAVATEGPTDTATFTISQTNTSNFDTKVKVTLNLTEITKEDISKVEYTDANGNTVTLTSSQIDALVAGTFEVVIPKGSTGTPSFTFTATDDDIYEISEGFGLSISNAENATLGTSSATAVINDEDDNNPDTPDVPTDGDKPVVSIVATDAVATEGPTDTATFTISQTNTSNFDTKVKVTLNLTEITKEDISKVEYTDANGNTVTLTSSQIDALVAGTFEVVIPKGSTGTPSFTFTATDDDIYEISEGFGLSISNAENATLGTSSATAVINDEDDNNPDTPDVPTDGDKPVVSIVATDAVATEGPTDTATFTISQTNTSNFDTKVKVTLNLTEITKEDISKVEYTDANGNTVTLTSSQIDALVAGTFEVVIPKGSTGTPSFTFTATDDDIYEISEGFGLSISNAENATLGTSSATAVINDEDDNNPDTPDVPTDGDKPVVSIVATDAVATEGPTDTATFTISQTNTSNFDTKVKVTLNLTEITKEDISKVEYTDANGNTVTLTSSQIDALVAGTFEVVIPKGSTGTPSFTFTATDDDIYEISEGFGLSISNAENATLGTSSATAVINDEDDNNPDTPDVPTDGDKPVVSIVATDAVATEGPTDTATFTISQTNTSNFDTKVKVTLNLTEITKEDISKVEYTDANGNTVTLTSSQIDALVAGTFEVVIPKGSTGTPSFTFTATDDDIYEISEGFGLSISNAENATLGTSSATAVINDEDDNNPDTPDVPTDGDKPVVSIVATDAVATEGPTDTATFTISQTNTSNFDTKVKVTLNLTEITKEDISKVEYTDANGNTVTLTSSQIDALVAGTFEVVIPKGSTGTPSFTFTATDDDIYEISEGFGLSISNAENATLGTSSATAVINDEDDNNPDTPDVPTDGDKPVVSIVATDAVATEGPTDTATFTISQTNTSNFDTKVKVTLNLTEITKEDISKVEYTDANGNTVTLTSSQIDALVAGTFEVVIPKGSTGTPSFTFTATDDDIYEISEGFGLSISNAENATLGTSSATAVINDEDDNNPDTPDVPTDGDKPVVSIVATDAVATEGPTDTATFTISQTNTSNFDTKVKVTLNLTEITKEDISKVEYTDANGNTVTLTSSQIDALVAGTFEVVIPKGSTGTPSFTFTATDDDIYEISEGFGLSISNAENATLGTSSATAVINDEDDNNPDTPDVPTDGDKPVVSIVATDAVATEGPTDTATFTISQTNTSNFDTKVKVTLNLTEITKEDISKVEYTDANGNTVTLTSSQIDALVAGTFEVVIPKGSTGTPSFTFTATDDDIYEISEGFGLSISNAENATLGTSSATAVINDEDDNNPDTPDVPTDGDKPVVSIVATDAVATEGPTDTATFTISQTNTSNFDTKVKVTLNLTEITKEDISKVEYTDANGNTVTLTSSQIDALVAGTFEVVIPKGSTGTPSFTFTATDDDIYEISEGFGLSISNAENATLGTSSATAVINDEDDNNPDTPDVPTDGDKPVVSIVATDAVATEGPTDTATFTISQTNTSNFDTKVKVTLNLTEITKEDISKVEYTDANGNTVTLTSSQIDALVAGTFEVVIPKGSTGTPSFTFTATDDDIYEISEGFGLSISNAENATLGTSSATAVINDEDDNNPDTPDVPTDGDKPVVSIVATDAVATEGPTDTATFTISQTNTSNFDTKVKVTLNLTEITKEDISKVEYTDANGNTVTLTSSQIDALVAGTFEVVIPKGSTGTPSFTFTATDDDIYEISEGFGLSISNAENATLGTSSATAVINDEDDNNPDTPDVPTDGDKPVVSIVATDAVATEGPTDTATFTISQTNTSNFDTKVKVTLNLTEITKEDISKVEYTDANGNTVTLTSSQIDALVAGTFEVVIPKGSTGTPSFTFTATDDDIYEISEGFGLSISNAENATLGTSSATAVINDEDDNNPDTPDVPTDGDKPVVSIVATDAVATEGPTDTATFTISQTNTSNFDTKVKVTLNLTEITKEDISKVEYTDANGNTVTLTSSQIDALVAGTFEVVIPKGSTGTPSFTFTATDDDIYEISEGFGLSISNAENATLGTSSATAVINDEDDNNPDTPDVPTDGDKPVVSIVATDAVATEGPTDTATFTISQTNTSNFDTKVKVTLNLTEITKEDISKVEYTDANGNTVTLTSSQIDALVAGTFEVVIPKGSTGTPSFTFTATDDDIYEISEGFGLSISNAENATLGTSSATAVINDEDDNNPDTPDVPTDGDKPVVSIVATDAVATEGPTDTATFTISQTNTSNFDTKVKVTLNLTEITKEDISKVEYTDANGNTVTLTSSQIDALVAGTFEVVIPKGSTGTPSFTFTATDDDIYEISEGFGLSISNAENATLGTSSATAVINDEDDNNPDTPDVPTDGDKPVVSIVATDAVATEGPTDTATFTISQTNTSNFDTKVKVTLNLTEITKEDISKVEYTDANGNTVTLTSSQIDALVAGTFEVVIPKGSTGTPSFTFTATDDDIYEISEGFGLSISNAENATLGTSSATAVINDEDDNNPDTPDVPTDGDKPVVSIVATDAVATEGPTDTATFTISQTNTSNFDTKVKVTLNLTEITKEDISKVEYTDANGNTVTLTSSQIDALVAGTFEVVIPKGSTGTPSFTFTATDDDIYEISEGFGLSISNAENATLGTSSATAVINDEDDNNPDTPDVPTDGDKPVVSIVATDAVATEGPTDTATFTISQTNTSNFDTKVKVTLNLTEITKEDISKVEYTDANGNTVTLTSSQIDALVAGTFEVVIPKGSTGTPSFTFTATDDDIYEISEGFGLSISNAENATLGTSSATAVINDEDDNNPDTPDVPTDGDKPVVSIVATDAVATEGPTDTATFTISQTNTSNFDTKVKVTLNLTEITKEDISKVEYTDANGNTVTLTSSQIDALVAGTFEVVIPKGSTGTPSFTFTATDDDIYEISEGFGLSISNAENATLGTSSATAVINDEDDNNPDTPDVPTDGDKPVVSIVATDAVATEGPTDTATFTISQTNTSNFDTKVKVTLNLTEITKEDISKVEYTDANGNTVTLTSSQIDALVAGTFEVVIPKGSTGTPSFTFTATDDDIYEISEGFGLSISNAENATLGTSSATAVINDEDDNNPDTPDVPTDGDKPVVSIVATDAVATEGPTDTATFTISQTNTSNFDTKVKVTLNLTEITKEDISKVEYTDANGNTVTLTSSQIDALVAGTFEVVIPKGSTGTPSFTFTATDDDIYEISEGFGLSISNAENATLGTSSATAVINDEDDNNPDTPDVPTDGDKPILIITGSIVEEKESGISTGEKVLGTVEISISNGKFFTEDLNITLSTGQVVTIKAGETTTGPINVETNRIDDYYKQGTTTYDVSIQEVSNSKIDITGKTATITINDDVDPIGIEITATATAPKIIDVNTEFNDLTGVKISATDTDGNLKNISVVTGTNHDGFGVEGNTTGSGASSELGNLGNGKSEKLIFEFDKDINSLDVAFAWRHNGETARITFINDGNIVGYAEVKGGGSNTKAKVNYYTPDGELIRSVEAQGGTDRVDLSYTFELVNNDGSLGTFDQVEFTAPNHDDDYLINKITYKEVLNPEIIDVSADNGSVTFDVQLQHPPQGNATAKIEVNGVIYNNVVINATGRATLTVDGKDLGDLSNVVIKVLEINGGNYEKVNSVEKTFDFTPVLKSTDDSMITNEDETYTLKVTDFGEVSVNTKEFKITELPNLESGKLYLLVKEGETIIDKEGNISVATQDTKIEIFENQIIKLADVGAEKVIFEPKINSDIDGSFKFEVGDGNGKFSDEYTTVIKINAVSDTPTTSIDAVKLSSGEYTVEINAALRDIDGSETLTVKISNVPNGAELSSTKYEVTKNSDGSWNVKVPAGSTSISDTLVMNNVPQGTDWVNLKITATATEKNDNNDGKNFAIAEANDSTVHSVGESDQVCMESFKYNIMITLDNSGSMRGDKITLAKTAMVNLVNKYTDLGEVRVTLNVFNQYGEIKGLWVTPAEAISLIDQITASGGTNYDDALLKNIDTLSKNPAPLDGKTISYFVSDGQPTYKMVKNSNGEWNISGNGSTTESVTKEIADQFKNLNIDESYAIGIGTSELNTHLNNITDDVTVISDANQLSDTLEGTIQELIYEGTVADNISGGDVKVKIDTIVIDGKTYTKDTFPINGVITGDNKIKLTFNFETGEYKYYAKSSKFSVENVGFKVNASDVNGDTTTFDVGLKVSVISEVYTPVTSIDVRKISSFEDINEIVAKVGNKTYNISDILNNKGSYTELKNIGNNTTTSATNIIVNENLDNNDFLKASSADNIIVINANLNGNAKIEPMGGNDFIAILGDLKGYNNTLNDSAGKDTLFLGKASTYYSWNINTHSGETGLDGTITQYSDKDKTQVIGTLVINNIDGVIFADGKTIGNVTIEKNISTLEYEVDFSAALKTGTDGVLSVKISNVPEGASFNLQDIKNLGNGVWEVIVPAGAKSIDYNNIKMIVPEGTKYVDLKITATASSQAACSLNNVKEAIDSDATLYAVSESEQAKMNSFKYNLVLTIDNSGSMKGDKITLAKTAMVNLVNKYTELGEVKVFLTTFSNTAEIKGVWVDSQTAINLINNISTKNMTNYDDALLKVINTMNSTPVPYSDGKSVSYFVSDGQPNYGMKQDSNGEWVLNTSANGVNQTLSTQFKSLDIDKSYAIGIGTSSLNTHLNAVSNDVTIISNATQLSQTLEDTVQELLVEGNFLDNVIGGDGKITADTITFEGTVYTKDTFPINGIVSGDNHIKLTVDFETGEYKYYAKSSKFTEEIKVFTVEASDNNGDKVKYDIEAEVKVINEKAENVQQLTGEDIDLSKVITKTTDVIDMENSDTSDKLKVELQDILDLNNKELIIKGDLGDIVELDKPATDWVKGQTQQIDGKNYNVYTNATVKLLIEDDIDVIPDI</sequence>
<name>A0AAE7E112_9BACT</name>
<feature type="region of interest" description="Disordered" evidence="1">
    <location>
        <begin position="2099"/>
        <end position="2118"/>
    </location>
</feature>
<feature type="region of interest" description="Disordered" evidence="1">
    <location>
        <begin position="2839"/>
        <end position="2858"/>
    </location>
</feature>
<dbReference type="SUPFAM" id="SSF141072">
    <property type="entry name" value="CalX-like"/>
    <property type="match status" value="25"/>
</dbReference>
<dbReference type="SUPFAM" id="SSF53300">
    <property type="entry name" value="vWA-like"/>
    <property type="match status" value="2"/>
</dbReference>
<dbReference type="InterPro" id="IPR038081">
    <property type="entry name" value="CalX-like_sf"/>
</dbReference>
<feature type="domain" description="VWFA" evidence="2">
    <location>
        <begin position="4555"/>
        <end position="4752"/>
    </location>
</feature>
<proteinExistence type="predicted"/>
<feature type="region of interest" description="Disordered" evidence="1">
    <location>
        <begin position="3875"/>
        <end position="3894"/>
    </location>
</feature>
<feature type="region of interest" description="Disordered" evidence="1">
    <location>
        <begin position="1507"/>
        <end position="1526"/>
    </location>
</feature>
<keyword evidence="4" id="KW-1185">Reference proteome</keyword>
<feature type="region of interest" description="Disordered" evidence="1">
    <location>
        <begin position="2395"/>
        <end position="2414"/>
    </location>
</feature>
<dbReference type="Pfam" id="PF00092">
    <property type="entry name" value="VWA"/>
    <property type="match status" value="1"/>
</dbReference>
<dbReference type="SMART" id="SM00327">
    <property type="entry name" value="VWA"/>
    <property type="match status" value="2"/>
</dbReference>
<feature type="region of interest" description="Disordered" evidence="1">
    <location>
        <begin position="1803"/>
        <end position="1822"/>
    </location>
</feature>
<feature type="region of interest" description="Disordered" evidence="1">
    <location>
        <begin position="1951"/>
        <end position="1970"/>
    </location>
</feature>
<feature type="region of interest" description="Disordered" evidence="1">
    <location>
        <begin position="1063"/>
        <end position="1082"/>
    </location>
</feature>
<dbReference type="Proteomes" id="UP000502065">
    <property type="component" value="Chromosome"/>
</dbReference>
<feature type="domain" description="VWFA" evidence="2">
    <location>
        <begin position="5150"/>
        <end position="5335"/>
    </location>
</feature>
<feature type="region of interest" description="Disordered" evidence="1">
    <location>
        <begin position="3431"/>
        <end position="3450"/>
    </location>
</feature>
<organism evidence="3 4">
    <name type="scientific">Arcobacter aquimarinus</name>
    <dbReference type="NCBI Taxonomy" id="1315211"/>
    <lineage>
        <taxon>Bacteria</taxon>
        <taxon>Pseudomonadati</taxon>
        <taxon>Campylobacterota</taxon>
        <taxon>Epsilonproteobacteria</taxon>
        <taxon>Campylobacterales</taxon>
        <taxon>Arcobacteraceae</taxon>
        <taxon>Arcobacter</taxon>
    </lineage>
</organism>
<dbReference type="Pfam" id="PF13519">
    <property type="entry name" value="VWA_2"/>
    <property type="match status" value="1"/>
</dbReference>
<feature type="region of interest" description="Disordered" evidence="1">
    <location>
        <begin position="3283"/>
        <end position="3302"/>
    </location>
</feature>
<feature type="region of interest" description="Disordered" evidence="1">
    <location>
        <begin position="619"/>
        <end position="638"/>
    </location>
</feature>
<feature type="region of interest" description="Disordered" evidence="1">
    <location>
        <begin position="767"/>
        <end position="786"/>
    </location>
</feature>
<feature type="region of interest" description="Disordered" evidence="1">
    <location>
        <begin position="2543"/>
        <end position="2562"/>
    </location>
</feature>
<feature type="region of interest" description="Disordered" evidence="1">
    <location>
        <begin position="3135"/>
        <end position="3154"/>
    </location>
</feature>
<dbReference type="Gene3D" id="2.60.40.2030">
    <property type="match status" value="25"/>
</dbReference>
<evidence type="ECO:0000313" key="3">
    <source>
        <dbReference type="EMBL" id="QKE25016.1"/>
    </source>
</evidence>
<dbReference type="InterPro" id="IPR036465">
    <property type="entry name" value="vWFA_dom_sf"/>
</dbReference>
<feature type="region of interest" description="Disordered" evidence="1">
    <location>
        <begin position="2987"/>
        <end position="3006"/>
    </location>
</feature>
<feature type="region of interest" description="Disordered" evidence="1">
    <location>
        <begin position="1359"/>
        <end position="1378"/>
    </location>
</feature>
<gene>
    <name evidence="3" type="ORF">AAQM_0243</name>
</gene>
<dbReference type="RefSeq" id="WP_171920635.1">
    <property type="nucleotide sequence ID" value="NZ_CP030944.1"/>
</dbReference>
<feature type="region of interest" description="Disordered" evidence="1">
    <location>
        <begin position="915"/>
        <end position="934"/>
    </location>
</feature>